<keyword evidence="6" id="KW-1133">Transmembrane helix</keyword>
<evidence type="ECO:0000256" key="2">
    <source>
        <dbReference type="ARBA" id="ARBA00008061"/>
    </source>
</evidence>
<evidence type="ECO:0000256" key="1">
    <source>
        <dbReference type="ARBA" id="ARBA00001657"/>
    </source>
</evidence>
<evidence type="ECO:0000259" key="8">
    <source>
        <dbReference type="SMART" id="SM00642"/>
    </source>
</evidence>
<dbReference type="SUPFAM" id="SSF51445">
    <property type="entry name" value="(Trans)glycosidases"/>
    <property type="match status" value="1"/>
</dbReference>
<reference evidence="9" key="1">
    <citation type="submission" date="2021-12" db="EMBL/GenBank/DDBJ databases">
        <authorList>
            <person name="King R."/>
        </authorList>
    </citation>
    <scope>NUCLEOTIDE SEQUENCE</scope>
</reference>
<dbReference type="Pfam" id="PF00128">
    <property type="entry name" value="Alpha-amylase"/>
    <property type="match status" value="1"/>
</dbReference>
<dbReference type="PANTHER" id="PTHR10357">
    <property type="entry name" value="ALPHA-AMYLASE FAMILY MEMBER"/>
    <property type="match status" value="1"/>
</dbReference>
<dbReference type="InterPro" id="IPR045857">
    <property type="entry name" value="O16G_dom_2"/>
</dbReference>
<dbReference type="InterPro" id="IPR017853">
    <property type="entry name" value="GH"/>
</dbReference>
<feature type="transmembrane region" description="Helical" evidence="6">
    <location>
        <begin position="572"/>
        <end position="591"/>
    </location>
</feature>
<proteinExistence type="inferred from homology"/>
<keyword evidence="7" id="KW-0732">Signal</keyword>
<gene>
    <name evidence="9" type="ORF">BEMITA_LOCUS12367</name>
</gene>
<dbReference type="FunFam" id="3.90.400.10:FF:000001">
    <property type="entry name" value="Maltase A3, isoform A"/>
    <property type="match status" value="1"/>
</dbReference>
<comment type="similarity">
    <text evidence="2">Belongs to the glycosyl hydrolase 13 family.</text>
</comment>
<dbReference type="InterPro" id="IPR013780">
    <property type="entry name" value="Glyco_hydro_b"/>
</dbReference>
<evidence type="ECO:0000313" key="10">
    <source>
        <dbReference type="Proteomes" id="UP001152759"/>
    </source>
</evidence>
<feature type="signal peptide" evidence="7">
    <location>
        <begin position="1"/>
        <end position="17"/>
    </location>
</feature>
<dbReference type="PANTHER" id="PTHR10357:SF179">
    <property type="entry name" value="NEUTRAL AND BASIC AMINO ACID TRANSPORT PROTEIN RBAT"/>
    <property type="match status" value="1"/>
</dbReference>
<feature type="chain" id="PRO_5040118105" description="alpha-glucosidase" evidence="7">
    <location>
        <begin position="18"/>
        <end position="592"/>
    </location>
</feature>
<evidence type="ECO:0000256" key="7">
    <source>
        <dbReference type="SAM" id="SignalP"/>
    </source>
</evidence>
<evidence type="ECO:0000256" key="6">
    <source>
        <dbReference type="SAM" id="Phobius"/>
    </source>
</evidence>
<evidence type="ECO:0000256" key="3">
    <source>
        <dbReference type="ARBA" id="ARBA00012741"/>
    </source>
</evidence>
<dbReference type="AlphaFoldDB" id="A0A9P0AGF7"/>
<evidence type="ECO:0000313" key="9">
    <source>
        <dbReference type="EMBL" id="CAH0394021.1"/>
    </source>
</evidence>
<dbReference type="Proteomes" id="UP001152759">
    <property type="component" value="Chromosome 8"/>
</dbReference>
<keyword evidence="6" id="KW-0812">Transmembrane</keyword>
<name>A0A9P0AGF7_BEMTA</name>
<dbReference type="KEGG" id="btab:109041748"/>
<organism evidence="9 10">
    <name type="scientific">Bemisia tabaci</name>
    <name type="common">Sweetpotato whitefly</name>
    <name type="synonym">Aleurodes tabaci</name>
    <dbReference type="NCBI Taxonomy" id="7038"/>
    <lineage>
        <taxon>Eukaryota</taxon>
        <taxon>Metazoa</taxon>
        <taxon>Ecdysozoa</taxon>
        <taxon>Arthropoda</taxon>
        <taxon>Hexapoda</taxon>
        <taxon>Insecta</taxon>
        <taxon>Pterygota</taxon>
        <taxon>Neoptera</taxon>
        <taxon>Paraneoptera</taxon>
        <taxon>Hemiptera</taxon>
        <taxon>Sternorrhyncha</taxon>
        <taxon>Aleyrodoidea</taxon>
        <taxon>Aleyrodidae</taxon>
        <taxon>Aleyrodinae</taxon>
        <taxon>Bemisia</taxon>
    </lineage>
</organism>
<comment type="catalytic activity">
    <reaction evidence="1">
        <text>Hydrolysis of terminal, non-reducing (1-&gt;4)-linked alpha-D-glucose residues with release of alpha-D-glucose.</text>
        <dbReference type="EC" id="3.2.1.20"/>
    </reaction>
</comment>
<dbReference type="Gene3D" id="2.60.40.1180">
    <property type="entry name" value="Golgi alpha-mannosidase II"/>
    <property type="match status" value="1"/>
</dbReference>
<feature type="domain" description="Glycosyl hydrolase family 13 catalytic" evidence="8">
    <location>
        <begin position="30"/>
        <end position="416"/>
    </location>
</feature>
<dbReference type="InterPro" id="IPR006047">
    <property type="entry name" value="GH13_cat_dom"/>
</dbReference>
<dbReference type="GO" id="GO:0004558">
    <property type="term" value="F:alpha-1,4-glucosidase activity"/>
    <property type="evidence" value="ECO:0007669"/>
    <property type="project" value="UniProtKB-EC"/>
</dbReference>
<dbReference type="Gene3D" id="3.20.20.80">
    <property type="entry name" value="Glycosidases"/>
    <property type="match status" value="1"/>
</dbReference>
<dbReference type="EC" id="3.2.1.20" evidence="3"/>
<dbReference type="EMBL" id="OU963869">
    <property type="protein sequence ID" value="CAH0394021.1"/>
    <property type="molecule type" value="Genomic_DNA"/>
</dbReference>
<keyword evidence="6" id="KW-0472">Membrane</keyword>
<dbReference type="SUPFAM" id="SSF51011">
    <property type="entry name" value="Glycosyl hydrolase domain"/>
    <property type="match status" value="1"/>
</dbReference>
<protein>
    <recommendedName>
        <fullName evidence="3">alpha-glucosidase</fullName>
        <ecNumber evidence="3">3.2.1.20</ecNumber>
    </recommendedName>
</protein>
<keyword evidence="10" id="KW-1185">Reference proteome</keyword>
<keyword evidence="5" id="KW-0378">Hydrolase</keyword>
<dbReference type="SMART" id="SM00642">
    <property type="entry name" value="Aamy"/>
    <property type="match status" value="1"/>
</dbReference>
<accession>A0A9P0AGF7</accession>
<keyword evidence="4" id="KW-0325">Glycoprotein</keyword>
<evidence type="ECO:0000256" key="4">
    <source>
        <dbReference type="ARBA" id="ARBA00023180"/>
    </source>
</evidence>
<dbReference type="GO" id="GO:0005975">
    <property type="term" value="P:carbohydrate metabolic process"/>
    <property type="evidence" value="ECO:0007669"/>
    <property type="project" value="InterPro"/>
</dbReference>
<dbReference type="Gene3D" id="3.90.400.10">
    <property type="entry name" value="Oligo-1,6-glucosidase, Domain 2"/>
    <property type="match status" value="1"/>
</dbReference>
<evidence type="ECO:0000256" key="5">
    <source>
        <dbReference type="ARBA" id="ARBA00023295"/>
    </source>
</evidence>
<keyword evidence="5" id="KW-0326">Glycosidase</keyword>
<sequence length="592" mass="67910">MKILSVLCSLLVFGASSTELDWWETSVIYQVYPRSFKDSNGDGVGDINGIIEKLDYIKALGVDAIWIQPVYRSPMVDMGYDPISMKEIDPLFGTMEDMENLIQAAHERKLKVVMDFVPNHVSDQSEWFKRSVNRDGPYTDYFVWHDGKRINDSYRTEPNNWVGWFEKSAWKWNEKRQQYYYRLFKDEQPDLNVRNPAVQAELEDVLRFWLDMGVDGFRVDAIPILFEAAHLEDEPVTNDVMGISNTFFKRIHIYTQDQPENLDILHRWRQVLDEYKFKDGITRLLSVEDTFGPKKLIPYFGNETFPAAHIPFNFGLINFYYTMNATKLDSVIHDFLDVVPKNRLPNWLTDSHDRVRTSSRMGADAVNAFMMMNLILPGSACVYYGSEIGLEDSLIRDDQKTDKASNALTFTRDRSRGPMPWDDTKNGGFTTNKTPWLPLSTKYWTTNVKSQLHEANSHLKIFKRLMTLRKTVAVKYGDLETHVVNTWTYLFTRKASNDTVAVVINLGSESEAICSEESNFGLPETMFVHTGSLNSGFKIGDEVRIISSNGHSCTELRPKAGLVLTTYPTSAAMVWSPVSWLLILGMGVLTLR</sequence>